<keyword evidence="2" id="KW-0808">Transferase</keyword>
<evidence type="ECO:0000259" key="4">
    <source>
        <dbReference type="Pfam" id="PF04577"/>
    </source>
</evidence>
<accession>A0ABX0QM38</accession>
<feature type="domain" description="Glycosyltransferase 61 catalytic" evidence="4">
    <location>
        <begin position="204"/>
        <end position="337"/>
    </location>
</feature>
<gene>
    <name evidence="5" type="ORF">F7231_25535</name>
</gene>
<dbReference type="PANTHER" id="PTHR20961">
    <property type="entry name" value="GLYCOSYLTRANSFERASE"/>
    <property type="match status" value="1"/>
</dbReference>
<dbReference type="Proteomes" id="UP000606008">
    <property type="component" value="Unassembled WGS sequence"/>
</dbReference>
<evidence type="ECO:0000313" key="6">
    <source>
        <dbReference type="Proteomes" id="UP000606008"/>
    </source>
</evidence>
<dbReference type="EMBL" id="WAEL01000013">
    <property type="protein sequence ID" value="NID13555.1"/>
    <property type="molecule type" value="Genomic_DNA"/>
</dbReference>
<sequence length="405" mass="46717">MTATYAPTARYATWLIRLKLVRRIPAKLAKLVISKGSRWYYRQLGFQFLDKPKTAYQLEPYQRLTYPANSLSLAEITDLSNPAKVYFPAIQSETEPVSVWLLGQFNATLRQLPYGVIRSRKYIFCLDINTDDFFRNVLHRQKRQPVSTKTLIAPWSHYLDGVVWGGYFDFVMLVAGKLCRIKEAIPETTFNEAILAYPLFDTAYEREYLSLLDIDSARIVDSRTTQVRFEYCVLANTGHWFYPNKGDIDALRKYILPKLPPPTGKRNRVYISRAGRRRVLNESELLDLLRRYDIEVIEDKPRSVAEQVAIYQNAEFIIGPHGASFVNILWCQPGTHLFELFAPTYFPDFYRNMSEQLGLRYSAYFHGPAGTGGWAEGLEANMYVSIVELDRCLAKVFNNTLSSDN</sequence>
<keyword evidence="3" id="KW-0325">Glycoprotein</keyword>
<dbReference type="RefSeq" id="WP_166694081.1">
    <property type="nucleotide sequence ID" value="NZ_WAEL01000013.1"/>
</dbReference>
<dbReference type="Pfam" id="PF04577">
    <property type="entry name" value="Glyco_transf_61"/>
    <property type="match status" value="1"/>
</dbReference>
<dbReference type="InterPro" id="IPR049625">
    <property type="entry name" value="Glyco_transf_61_cat"/>
</dbReference>
<evidence type="ECO:0000256" key="1">
    <source>
        <dbReference type="ARBA" id="ARBA00022676"/>
    </source>
</evidence>
<keyword evidence="1" id="KW-0328">Glycosyltransferase</keyword>
<reference evidence="5" key="1">
    <citation type="submission" date="2024-05" db="EMBL/GenBank/DDBJ databases">
        <authorList>
            <person name="Jung D.-H."/>
        </authorList>
    </citation>
    <scope>NUCLEOTIDE SEQUENCE</scope>
    <source>
        <strain evidence="5">JA-25</strain>
    </source>
</reference>
<protein>
    <submittedName>
        <fullName evidence="5">Glycosyltransferase family 61 protein</fullName>
    </submittedName>
</protein>
<organism evidence="5 6">
    <name type="scientific">Fibrivirga algicola</name>
    <dbReference type="NCBI Taxonomy" id="2950420"/>
    <lineage>
        <taxon>Bacteria</taxon>
        <taxon>Pseudomonadati</taxon>
        <taxon>Bacteroidota</taxon>
        <taxon>Cytophagia</taxon>
        <taxon>Cytophagales</taxon>
        <taxon>Spirosomataceae</taxon>
        <taxon>Fibrivirga</taxon>
    </lineage>
</organism>
<comment type="caution">
    <text evidence="5">The sequence shown here is derived from an EMBL/GenBank/DDBJ whole genome shotgun (WGS) entry which is preliminary data.</text>
</comment>
<evidence type="ECO:0000256" key="2">
    <source>
        <dbReference type="ARBA" id="ARBA00022679"/>
    </source>
</evidence>
<evidence type="ECO:0000256" key="3">
    <source>
        <dbReference type="ARBA" id="ARBA00023180"/>
    </source>
</evidence>
<evidence type="ECO:0000313" key="5">
    <source>
        <dbReference type="EMBL" id="NID13555.1"/>
    </source>
</evidence>
<keyword evidence="6" id="KW-1185">Reference proteome</keyword>
<dbReference type="InterPro" id="IPR007657">
    <property type="entry name" value="Glycosyltransferase_61"/>
</dbReference>
<name>A0ABX0QM38_9BACT</name>
<proteinExistence type="predicted"/>